<reference evidence="12" key="1">
    <citation type="submission" date="2018-06" db="EMBL/GenBank/DDBJ databases">
        <authorList>
            <person name="Mao X."/>
            <person name="Liu J."/>
            <person name="Chen F."/>
        </authorList>
    </citation>
    <scope>NUCLEOTIDE SEQUENCE</scope>
</reference>
<feature type="transmembrane region" description="Helical" evidence="11">
    <location>
        <begin position="56"/>
        <end position="80"/>
    </location>
</feature>
<dbReference type="PANTHER" id="PTHR12317:SF34">
    <property type="entry name" value="ACYLTRANSFERASE"/>
    <property type="match status" value="1"/>
</dbReference>
<feature type="transmembrane region" description="Helical" evidence="11">
    <location>
        <begin position="337"/>
        <end position="357"/>
    </location>
</feature>
<keyword evidence="3" id="KW-0444">Lipid biosynthesis</keyword>
<evidence type="ECO:0000256" key="7">
    <source>
        <dbReference type="ARBA" id="ARBA00022989"/>
    </source>
</evidence>
<dbReference type="GO" id="GO:0004144">
    <property type="term" value="F:diacylglycerol O-acyltransferase activity"/>
    <property type="evidence" value="ECO:0007669"/>
    <property type="project" value="UniProtKB-ARBA"/>
</dbReference>
<dbReference type="CDD" id="cd07987">
    <property type="entry name" value="LPLAT_MGAT-like"/>
    <property type="match status" value="1"/>
</dbReference>
<feature type="transmembrane region" description="Helical" evidence="11">
    <location>
        <begin position="15"/>
        <end position="35"/>
    </location>
</feature>
<sequence length="636" mass="70770">MDLIAFLVSFVSYRVVWVCLASAPATHALGVYLHCPKYLRPWQYLLFPFTGGNRHVVFQLLGWIMWTFSTLTILPVAISFLPVILTKDLPKIPNTHVDVISGAAAAGSFIAELFMIKALLVYDASDRNGQESHSKPRHKPMPTLAFAVVVVLGVLLTITAFLLLMALDYMPDIPSRILYCCLSLSCLLIAASTTYGLGGFLRYGKTADSGTMWQFFQPFSGGTAFVATQAIGWSLFSTTIVLIVVMVQQLISGVAHCIRCWALGAGCLAVTAQALLGLSLLFFQGKAARQLIRTASASLQISTAQSWLGLLMPIVLMYTPVHVFFTLWTLSYTFLPVKWAVSLWVAFLVPYYGFTVVGHPHHTGCRRWHWLMDWFTVNIENSLAFWFGNVKVISDAESSDPTPDPQGKYVFGFQPHGLYPTGAGFLPLMPSFLSKFPGVHPVTLVASVMYFPPFIRDIACWAGFRQVARHTFVRALKEKGAVMLCPGGQAELLHCYRAFKQQREFVLHIGHKGFCKLAIEHGAAVVPVLALGETLQLRNIFDVPTLQQLTYKRLGFPFPYMLVGRWGCSPFPKKVPLVYVVGKPLRAPEYPEGSPVSQELVDNLHQQYVDSMVAMFHKYKHTHPQLAEANLILVKD</sequence>
<organism evidence="12">
    <name type="scientific">Chromochloris zofingiensis</name>
    <dbReference type="NCBI Taxonomy" id="31302"/>
    <lineage>
        <taxon>Eukaryota</taxon>
        <taxon>Viridiplantae</taxon>
        <taxon>Chlorophyta</taxon>
        <taxon>core chlorophytes</taxon>
        <taxon>Chlorophyceae</taxon>
        <taxon>CS clade</taxon>
        <taxon>Sphaeropleales</taxon>
        <taxon>Chromochloridaceae</taxon>
        <taxon>Chromochloris</taxon>
    </lineage>
</organism>
<evidence type="ECO:0000256" key="5">
    <source>
        <dbReference type="ARBA" id="ARBA00022692"/>
    </source>
</evidence>
<dbReference type="InterPro" id="IPR007130">
    <property type="entry name" value="DAGAT"/>
</dbReference>
<gene>
    <name evidence="12" type="primary">DGTT3</name>
</gene>
<proteinExistence type="evidence at transcript level"/>
<evidence type="ECO:0000256" key="11">
    <source>
        <dbReference type="SAM" id="Phobius"/>
    </source>
</evidence>
<evidence type="ECO:0000256" key="9">
    <source>
        <dbReference type="ARBA" id="ARBA00023136"/>
    </source>
</evidence>
<dbReference type="GO" id="GO:0005789">
    <property type="term" value="C:endoplasmic reticulum membrane"/>
    <property type="evidence" value="ECO:0007669"/>
    <property type="project" value="UniProtKB-SubCell"/>
</dbReference>
<dbReference type="AlphaFoldDB" id="A0A411PNG4"/>
<keyword evidence="6" id="KW-0256">Endoplasmic reticulum</keyword>
<accession>A0A411PNG4</accession>
<name>A0A411PNG4_9CHLO</name>
<feature type="transmembrane region" description="Helical" evidence="11">
    <location>
        <begin position="176"/>
        <end position="201"/>
    </location>
</feature>
<keyword evidence="7 11" id="KW-1133">Transmembrane helix</keyword>
<keyword evidence="10 12" id="KW-0012">Acyltransferase</keyword>
<dbReference type="EMBL" id="MH523423">
    <property type="protein sequence ID" value="QBG05557.1"/>
    <property type="molecule type" value="mRNA"/>
</dbReference>
<evidence type="ECO:0000256" key="3">
    <source>
        <dbReference type="ARBA" id="ARBA00022516"/>
    </source>
</evidence>
<dbReference type="Pfam" id="PF03982">
    <property type="entry name" value="DAGAT"/>
    <property type="match status" value="1"/>
</dbReference>
<evidence type="ECO:0000256" key="1">
    <source>
        <dbReference type="ARBA" id="ARBA00004477"/>
    </source>
</evidence>
<evidence type="ECO:0000256" key="10">
    <source>
        <dbReference type="ARBA" id="ARBA00023315"/>
    </source>
</evidence>
<feature type="transmembrane region" description="Helical" evidence="11">
    <location>
        <begin position="304"/>
        <end position="325"/>
    </location>
</feature>
<evidence type="ECO:0000256" key="6">
    <source>
        <dbReference type="ARBA" id="ARBA00022824"/>
    </source>
</evidence>
<keyword evidence="9 11" id="KW-0472">Membrane</keyword>
<feature type="transmembrane region" description="Helical" evidence="11">
    <location>
        <begin position="261"/>
        <end position="283"/>
    </location>
</feature>
<keyword evidence="8" id="KW-0443">Lipid metabolism</keyword>
<comment type="similarity">
    <text evidence="2">Belongs to the diacylglycerol acyltransferase family.</text>
</comment>
<comment type="subcellular location">
    <subcellularLocation>
        <location evidence="1">Endoplasmic reticulum membrane</location>
        <topology evidence="1">Multi-pass membrane protein</topology>
    </subcellularLocation>
</comment>
<dbReference type="PANTHER" id="PTHR12317">
    <property type="entry name" value="DIACYLGLYCEROL O-ACYLTRANSFERASE"/>
    <property type="match status" value="1"/>
</dbReference>
<evidence type="ECO:0000256" key="4">
    <source>
        <dbReference type="ARBA" id="ARBA00022679"/>
    </source>
</evidence>
<evidence type="ECO:0000313" key="12">
    <source>
        <dbReference type="EMBL" id="QBG05557.1"/>
    </source>
</evidence>
<keyword evidence="4 12" id="KW-0808">Transferase</keyword>
<evidence type="ECO:0000256" key="2">
    <source>
        <dbReference type="ARBA" id="ARBA00005420"/>
    </source>
</evidence>
<feature type="transmembrane region" description="Helical" evidence="11">
    <location>
        <begin position="222"/>
        <end position="249"/>
    </location>
</feature>
<feature type="transmembrane region" description="Helical" evidence="11">
    <location>
        <begin position="143"/>
        <end position="164"/>
    </location>
</feature>
<keyword evidence="5 11" id="KW-0812">Transmembrane</keyword>
<protein>
    <submittedName>
        <fullName evidence="12">Diacylglycerol acyltransferase</fullName>
    </submittedName>
</protein>
<feature type="transmembrane region" description="Helical" evidence="11">
    <location>
        <begin position="100"/>
        <end position="122"/>
    </location>
</feature>
<evidence type="ECO:0000256" key="8">
    <source>
        <dbReference type="ARBA" id="ARBA00023098"/>
    </source>
</evidence>
<dbReference type="GO" id="GO:0006629">
    <property type="term" value="P:lipid metabolic process"/>
    <property type="evidence" value="ECO:0007669"/>
    <property type="project" value="UniProtKB-KW"/>
</dbReference>